<organism evidence="2 3">
    <name type="scientific">Rosa chinensis</name>
    <name type="common">China rose</name>
    <dbReference type="NCBI Taxonomy" id="74649"/>
    <lineage>
        <taxon>Eukaryota</taxon>
        <taxon>Viridiplantae</taxon>
        <taxon>Streptophyta</taxon>
        <taxon>Embryophyta</taxon>
        <taxon>Tracheophyta</taxon>
        <taxon>Spermatophyta</taxon>
        <taxon>Magnoliopsida</taxon>
        <taxon>eudicotyledons</taxon>
        <taxon>Gunneridae</taxon>
        <taxon>Pentapetalae</taxon>
        <taxon>rosids</taxon>
        <taxon>fabids</taxon>
        <taxon>Rosales</taxon>
        <taxon>Rosaceae</taxon>
        <taxon>Rosoideae</taxon>
        <taxon>Rosoideae incertae sedis</taxon>
        <taxon>Rosa</taxon>
    </lineage>
</organism>
<dbReference type="Proteomes" id="UP000238479">
    <property type="component" value="Chromosome 3"/>
</dbReference>
<evidence type="ECO:0000313" key="2">
    <source>
        <dbReference type="EMBL" id="PRQ45646.1"/>
    </source>
</evidence>
<protein>
    <recommendedName>
        <fullName evidence="4">Zinc finger, RING/FYVE/PHD-type</fullName>
    </recommendedName>
</protein>
<keyword evidence="1" id="KW-0732">Signal</keyword>
<comment type="caution">
    <text evidence="2">The sequence shown here is derived from an EMBL/GenBank/DDBJ whole genome shotgun (WGS) entry which is preliminary data.</text>
</comment>
<dbReference type="EMBL" id="PDCK01000041">
    <property type="protein sequence ID" value="PRQ45646.1"/>
    <property type="molecule type" value="Genomic_DNA"/>
</dbReference>
<gene>
    <name evidence="2" type="ORF">RchiOBHm_Chr3g0493731</name>
</gene>
<dbReference type="Gramene" id="PRQ45646">
    <property type="protein sequence ID" value="PRQ45646"/>
    <property type="gene ID" value="RchiOBHm_Chr3g0493731"/>
</dbReference>
<evidence type="ECO:0000313" key="3">
    <source>
        <dbReference type="Proteomes" id="UP000238479"/>
    </source>
</evidence>
<name>A0A2P6RGT8_ROSCH</name>
<evidence type="ECO:0008006" key="4">
    <source>
        <dbReference type="Google" id="ProtNLM"/>
    </source>
</evidence>
<reference evidence="2 3" key="1">
    <citation type="journal article" date="2018" name="Nat. Genet.">
        <title>The Rosa genome provides new insights in the design of modern roses.</title>
        <authorList>
            <person name="Bendahmane M."/>
        </authorList>
    </citation>
    <scope>NUCLEOTIDE SEQUENCE [LARGE SCALE GENOMIC DNA]</scope>
    <source>
        <strain evidence="3">cv. Old Blush</strain>
    </source>
</reference>
<evidence type="ECO:0000256" key="1">
    <source>
        <dbReference type="SAM" id="SignalP"/>
    </source>
</evidence>
<sequence length="133" mass="15284">MKLVYNQLAPIFLFLLQWIDCSSSCLLVRSDGRANISSYGRKATTSQFSVFILPSLQRLHGDSLDVDITQEEDLEMVVKKRYEDKIKLSDVDLDREKECGICLEPCTKMVLPNCCHAMFYFAHFVNCLGCDFR</sequence>
<accession>A0A2P6RGT8</accession>
<dbReference type="AlphaFoldDB" id="A0A2P6RGT8"/>
<feature type="signal peptide" evidence="1">
    <location>
        <begin position="1"/>
        <end position="24"/>
    </location>
</feature>
<dbReference type="STRING" id="74649.A0A2P6RGT8"/>
<keyword evidence="3" id="KW-1185">Reference proteome</keyword>
<proteinExistence type="predicted"/>
<feature type="chain" id="PRO_5015187730" description="Zinc finger, RING/FYVE/PHD-type" evidence="1">
    <location>
        <begin position="25"/>
        <end position="133"/>
    </location>
</feature>